<dbReference type="PROSITE" id="PS51832">
    <property type="entry name" value="HD_GYP"/>
    <property type="match status" value="1"/>
</dbReference>
<feature type="domain" description="HD-GYP" evidence="1">
    <location>
        <begin position="128"/>
        <end position="317"/>
    </location>
</feature>
<dbReference type="EMBL" id="LAZR01017698">
    <property type="protein sequence ID" value="KKL99351.1"/>
    <property type="molecule type" value="Genomic_DNA"/>
</dbReference>
<dbReference type="InterPro" id="IPR037522">
    <property type="entry name" value="HD_GYP_dom"/>
</dbReference>
<dbReference type="Pfam" id="PF13487">
    <property type="entry name" value="HD_5"/>
    <property type="match status" value="1"/>
</dbReference>
<accession>A0A0F9H8N9</accession>
<organism evidence="2">
    <name type="scientific">marine sediment metagenome</name>
    <dbReference type="NCBI Taxonomy" id="412755"/>
    <lineage>
        <taxon>unclassified sequences</taxon>
        <taxon>metagenomes</taxon>
        <taxon>ecological metagenomes</taxon>
    </lineage>
</organism>
<proteinExistence type="predicted"/>
<comment type="caution">
    <text evidence="2">The sequence shown here is derived from an EMBL/GenBank/DDBJ whole genome shotgun (WGS) entry which is preliminary data.</text>
</comment>
<reference evidence="2" key="1">
    <citation type="journal article" date="2015" name="Nature">
        <title>Complex archaea that bridge the gap between prokaryotes and eukaryotes.</title>
        <authorList>
            <person name="Spang A."/>
            <person name="Saw J.H."/>
            <person name="Jorgensen S.L."/>
            <person name="Zaremba-Niedzwiedzka K."/>
            <person name="Martijn J."/>
            <person name="Lind A.E."/>
            <person name="van Eijk R."/>
            <person name="Schleper C."/>
            <person name="Guy L."/>
            <person name="Ettema T.J."/>
        </authorList>
    </citation>
    <scope>NUCLEOTIDE SEQUENCE</scope>
</reference>
<dbReference type="SUPFAM" id="SSF109604">
    <property type="entry name" value="HD-domain/PDEase-like"/>
    <property type="match status" value="1"/>
</dbReference>
<name>A0A0F9H8N9_9ZZZZ</name>
<dbReference type="PANTHER" id="PTHR43155">
    <property type="entry name" value="CYCLIC DI-GMP PHOSPHODIESTERASE PA4108-RELATED"/>
    <property type="match status" value="1"/>
</dbReference>
<gene>
    <name evidence="2" type="ORF">LCGC14_1815290</name>
</gene>
<dbReference type="InterPro" id="IPR003607">
    <property type="entry name" value="HD/PDEase_dom"/>
</dbReference>
<dbReference type="CDD" id="cd00077">
    <property type="entry name" value="HDc"/>
    <property type="match status" value="1"/>
</dbReference>
<dbReference type="PANTHER" id="PTHR43155:SF2">
    <property type="entry name" value="CYCLIC DI-GMP PHOSPHODIESTERASE PA4108"/>
    <property type="match status" value="1"/>
</dbReference>
<evidence type="ECO:0000259" key="1">
    <source>
        <dbReference type="PROSITE" id="PS51832"/>
    </source>
</evidence>
<sequence length="317" mass="36319">MQKYLPITLNSLRPDTIINCDVYLLVNVNGASRYILYCKGNSVFENNKIELLVRKNINRLFIVRDDQQKYFEYLESNFQNIMSDERIHPDERAQIVHSAATNLVKDVFKDPRTGNIERAKKFAYNMVDCVLRNGEASFSLLRIAKHEYYTYTHSVNVAAMGTLFAKNLGFSENDLGPFCTGTLLHDLGKIKISPNILNKNGRLTEEEFETVKKHPELGVNILKETGNGFKDEYTIILQHHENCDGTGYPYGLKKSEIHSIGRVARIIDIYDALTTKRAYSYAQTPYDALSIIKDEMSDAVDRVLFKQFIKFLGGYGW</sequence>
<dbReference type="SMART" id="SM00471">
    <property type="entry name" value="HDc"/>
    <property type="match status" value="1"/>
</dbReference>
<evidence type="ECO:0000313" key="2">
    <source>
        <dbReference type="EMBL" id="KKL99351.1"/>
    </source>
</evidence>
<dbReference type="Gene3D" id="1.10.3210.10">
    <property type="entry name" value="Hypothetical protein af1432"/>
    <property type="match status" value="1"/>
</dbReference>
<dbReference type="AlphaFoldDB" id="A0A0F9H8N9"/>
<protein>
    <recommendedName>
        <fullName evidence="1">HD-GYP domain-containing protein</fullName>
    </recommendedName>
</protein>